<feature type="compositionally biased region" description="Low complexity" evidence="4">
    <location>
        <begin position="15"/>
        <end position="27"/>
    </location>
</feature>
<accession>A0ABN3QNN7</accession>
<dbReference type="PANTHER" id="PTHR23407">
    <property type="entry name" value="ATPASE INHIBITOR/5-FORMYLTETRAHYDROFOLATE CYCLO-LIGASE"/>
    <property type="match status" value="1"/>
</dbReference>
<dbReference type="InterPro" id="IPR002698">
    <property type="entry name" value="FTHF_cligase"/>
</dbReference>
<proteinExistence type="inferred from homology"/>
<dbReference type="PANTHER" id="PTHR23407:SF1">
    <property type="entry name" value="5-FORMYLTETRAHYDROFOLATE CYCLO-LIGASE"/>
    <property type="match status" value="1"/>
</dbReference>
<evidence type="ECO:0000256" key="2">
    <source>
        <dbReference type="ARBA" id="ARBA00022741"/>
    </source>
</evidence>
<sequence>MQHPEQEAEISITNSAKSEAAASATPAKGDTQATKGAPHTPKPQAPAPEADARTPKPGASGAEGEVRESGVGAPSTEDDARETASGAEGDVREPEFGAPKAEDDARGLPGGVSGTQGVAHGAKRELRRSLLAARGGMSSDERAAAARSMRDALLSVPELEMGGTIAAYVSFGTEPDTRGLIFGLWKRGAYVLLPRLLPDGDLDWASYEGPDSLVPGPMGLLEPAEPPRGPQAVASADVVLVPAVAIDRTGLRLGRGGGSYDRALARVGPAILTIGLVYDRELVDEVPAEPHDRRVRAAVTPEGGLLRFS</sequence>
<feature type="compositionally biased region" description="Basic and acidic residues" evidence="4">
    <location>
        <begin position="89"/>
        <end position="106"/>
    </location>
</feature>
<gene>
    <name evidence="5" type="ORF">GCM10010411_81460</name>
</gene>
<protein>
    <recommendedName>
        <fullName evidence="7">5-formyltetrahydrofolate cyclo-ligase</fullName>
    </recommendedName>
</protein>
<evidence type="ECO:0000313" key="5">
    <source>
        <dbReference type="EMBL" id="GAA2631133.1"/>
    </source>
</evidence>
<organism evidence="5 6">
    <name type="scientific">Actinomadura fulvescens</name>
    <dbReference type="NCBI Taxonomy" id="46160"/>
    <lineage>
        <taxon>Bacteria</taxon>
        <taxon>Bacillati</taxon>
        <taxon>Actinomycetota</taxon>
        <taxon>Actinomycetes</taxon>
        <taxon>Streptosporangiales</taxon>
        <taxon>Thermomonosporaceae</taxon>
        <taxon>Actinomadura</taxon>
    </lineage>
</organism>
<comment type="caution">
    <text evidence="5">The sequence shown here is derived from an EMBL/GenBank/DDBJ whole genome shotgun (WGS) entry which is preliminary data.</text>
</comment>
<dbReference type="NCBIfam" id="TIGR02727">
    <property type="entry name" value="MTHFS_bact"/>
    <property type="match status" value="1"/>
</dbReference>
<dbReference type="EMBL" id="BAAATD010000015">
    <property type="protein sequence ID" value="GAA2631133.1"/>
    <property type="molecule type" value="Genomic_DNA"/>
</dbReference>
<dbReference type="SUPFAM" id="SSF100950">
    <property type="entry name" value="NagB/RpiA/CoA transferase-like"/>
    <property type="match status" value="1"/>
</dbReference>
<keyword evidence="2" id="KW-0547">Nucleotide-binding</keyword>
<evidence type="ECO:0000256" key="4">
    <source>
        <dbReference type="SAM" id="MobiDB-lite"/>
    </source>
</evidence>
<evidence type="ECO:0000256" key="1">
    <source>
        <dbReference type="ARBA" id="ARBA00010638"/>
    </source>
</evidence>
<dbReference type="Proteomes" id="UP001501509">
    <property type="component" value="Unassembled WGS sequence"/>
</dbReference>
<name>A0ABN3QNN7_9ACTN</name>
<evidence type="ECO:0008006" key="7">
    <source>
        <dbReference type="Google" id="ProtNLM"/>
    </source>
</evidence>
<evidence type="ECO:0000256" key="3">
    <source>
        <dbReference type="ARBA" id="ARBA00022840"/>
    </source>
</evidence>
<feature type="region of interest" description="Disordered" evidence="4">
    <location>
        <begin position="1"/>
        <end position="123"/>
    </location>
</feature>
<dbReference type="InterPro" id="IPR024185">
    <property type="entry name" value="FTHF_cligase-like_sf"/>
</dbReference>
<evidence type="ECO:0000313" key="6">
    <source>
        <dbReference type="Proteomes" id="UP001501509"/>
    </source>
</evidence>
<dbReference type="InterPro" id="IPR037171">
    <property type="entry name" value="NagB/RpiA_transferase-like"/>
</dbReference>
<keyword evidence="3" id="KW-0067">ATP-binding</keyword>
<dbReference type="Gene3D" id="3.40.50.10420">
    <property type="entry name" value="NagB/RpiA/CoA transferase-like"/>
    <property type="match status" value="1"/>
</dbReference>
<reference evidence="5 6" key="1">
    <citation type="journal article" date="2019" name="Int. J. Syst. Evol. Microbiol.">
        <title>The Global Catalogue of Microorganisms (GCM) 10K type strain sequencing project: providing services to taxonomists for standard genome sequencing and annotation.</title>
        <authorList>
            <consortium name="The Broad Institute Genomics Platform"/>
            <consortium name="The Broad Institute Genome Sequencing Center for Infectious Disease"/>
            <person name="Wu L."/>
            <person name="Ma J."/>
        </authorList>
    </citation>
    <scope>NUCLEOTIDE SEQUENCE [LARGE SCALE GENOMIC DNA]</scope>
    <source>
        <strain evidence="5 6">JCM 6833</strain>
    </source>
</reference>
<dbReference type="Pfam" id="PF01812">
    <property type="entry name" value="5-FTHF_cyc-lig"/>
    <property type="match status" value="1"/>
</dbReference>
<comment type="similarity">
    <text evidence="1">Belongs to the 5-formyltetrahydrofolate cyclo-ligase family.</text>
</comment>
<keyword evidence="6" id="KW-1185">Reference proteome</keyword>